<keyword evidence="1" id="KW-1133">Transmembrane helix</keyword>
<evidence type="ECO:0000313" key="3">
    <source>
        <dbReference type="Proteomes" id="UP000064243"/>
    </source>
</evidence>
<protein>
    <recommendedName>
        <fullName evidence="4">Transmembrane protein</fullName>
    </recommendedName>
</protein>
<feature type="transmembrane region" description="Helical" evidence="1">
    <location>
        <begin position="52"/>
        <end position="70"/>
    </location>
</feature>
<evidence type="ECO:0000313" key="2">
    <source>
        <dbReference type="EMBL" id="KVW98917.1"/>
    </source>
</evidence>
<dbReference type="EMBL" id="LDUG01000008">
    <property type="protein sequence ID" value="KVW98917.1"/>
    <property type="molecule type" value="Genomic_DNA"/>
</dbReference>
<feature type="transmembrane region" description="Helical" evidence="1">
    <location>
        <begin position="20"/>
        <end position="40"/>
    </location>
</feature>
<comment type="caution">
    <text evidence="2">The sequence shown here is derived from an EMBL/GenBank/DDBJ whole genome shotgun (WGS) entry which is preliminary data.</text>
</comment>
<reference evidence="2 3" key="1">
    <citation type="journal article" date="2015" name="Appl. Environ. Microbiol.">
        <title>Aerobic and Anaerobic Thiosulfate Oxidation by a Cold-Adapted, Subglacial Chemoautotroph.</title>
        <authorList>
            <person name="Harrold Z.R."/>
            <person name="Skidmore M.L."/>
            <person name="Hamilton T.L."/>
            <person name="Desch L."/>
            <person name="Amada K."/>
            <person name="van Gelder W."/>
            <person name="Glover K."/>
            <person name="Roden E.E."/>
            <person name="Boyd E.S."/>
        </authorList>
    </citation>
    <scope>NUCLEOTIDE SEQUENCE [LARGE SCALE GENOMIC DNA]</scope>
    <source>
        <strain evidence="2 3">RG</strain>
    </source>
</reference>
<organism evidence="2 3">
    <name type="scientific">Thiobacillus denitrificans</name>
    <dbReference type="NCBI Taxonomy" id="36861"/>
    <lineage>
        <taxon>Bacteria</taxon>
        <taxon>Pseudomonadati</taxon>
        <taxon>Pseudomonadota</taxon>
        <taxon>Betaproteobacteria</taxon>
        <taxon>Nitrosomonadales</taxon>
        <taxon>Thiobacillaceae</taxon>
        <taxon>Thiobacillus</taxon>
    </lineage>
</organism>
<feature type="transmembrane region" description="Helical" evidence="1">
    <location>
        <begin position="76"/>
        <end position="94"/>
    </location>
</feature>
<evidence type="ECO:0000256" key="1">
    <source>
        <dbReference type="SAM" id="Phobius"/>
    </source>
</evidence>
<dbReference type="PATRIC" id="fig|36861.3.peg.3385"/>
<gene>
    <name evidence="2" type="ORF">ABW22_02590</name>
</gene>
<dbReference type="AlphaFoldDB" id="A0A106BUI9"/>
<name>A0A106BUI9_THIDE</name>
<keyword evidence="1" id="KW-0472">Membrane</keyword>
<keyword evidence="1" id="KW-0812">Transmembrane</keyword>
<evidence type="ECO:0008006" key="4">
    <source>
        <dbReference type="Google" id="ProtNLM"/>
    </source>
</evidence>
<accession>A0A106BUI9</accession>
<dbReference type="Proteomes" id="UP000064243">
    <property type="component" value="Unassembled WGS sequence"/>
</dbReference>
<proteinExistence type="predicted"/>
<sequence>MEPQSCYLQSDAIKESVMGIGLAHMDFTPLFYGVVMFLGLWSMWHKITHGQVLGFTVEVSVFALVFMLHGGTMAGGFAAMVCALLGGSILPRTIRRNK</sequence>
<keyword evidence="3" id="KW-1185">Reference proteome</keyword>